<evidence type="ECO:0000313" key="7">
    <source>
        <dbReference type="EMBL" id="GII95079.1"/>
    </source>
</evidence>
<dbReference type="PANTHER" id="PTHR42978">
    <property type="entry name" value="QUORUM-QUENCHING LACTONASE YTNP-RELATED-RELATED"/>
    <property type="match status" value="1"/>
</dbReference>
<feature type="domain" description="Metallo-beta-lactamase" evidence="6">
    <location>
        <begin position="17"/>
        <end position="212"/>
    </location>
</feature>
<sequence>MKLYLLSTGTIAAIRAPVPVYLIRTDDGDMLVDSGCAPGAQGGIVVAPEQHLLPQLAALKVAPEDVRYVICTHLDPDHCGSHRAFTSARFVVQRTHLDLVRDDAPPRIAECRAQWDLPADRYLPVEGDTEFRPGIELIASGGHVPGHQSVLVRLPETGPVLLAGDAIPMEIALNPERRPIFPFDMDAAATRSSTARLTDIARRENALVVCGHDGAQWAGLRTAPDFYR</sequence>
<dbReference type="GO" id="GO:0046872">
    <property type="term" value="F:metal ion binding"/>
    <property type="evidence" value="ECO:0007669"/>
    <property type="project" value="UniProtKB-KW"/>
</dbReference>
<name>A0A919RN75_9ACTN</name>
<dbReference type="GO" id="GO:0016787">
    <property type="term" value="F:hydrolase activity"/>
    <property type="evidence" value="ECO:0007669"/>
    <property type="project" value="UniProtKB-KW"/>
</dbReference>
<gene>
    <name evidence="7" type="ORF">Ssi02_53100</name>
</gene>
<evidence type="ECO:0000256" key="3">
    <source>
        <dbReference type="ARBA" id="ARBA00022723"/>
    </source>
</evidence>
<keyword evidence="5" id="KW-0862">Zinc</keyword>
<dbReference type="InterPro" id="IPR051013">
    <property type="entry name" value="MBL_superfamily_lactonases"/>
</dbReference>
<comment type="similarity">
    <text evidence="2">Belongs to the metallo-beta-lactamase superfamily.</text>
</comment>
<organism evidence="7 8">
    <name type="scientific">Sinosporangium siamense</name>
    <dbReference type="NCBI Taxonomy" id="1367973"/>
    <lineage>
        <taxon>Bacteria</taxon>
        <taxon>Bacillati</taxon>
        <taxon>Actinomycetota</taxon>
        <taxon>Actinomycetes</taxon>
        <taxon>Streptosporangiales</taxon>
        <taxon>Streptosporangiaceae</taxon>
        <taxon>Sinosporangium</taxon>
    </lineage>
</organism>
<evidence type="ECO:0000313" key="8">
    <source>
        <dbReference type="Proteomes" id="UP000606172"/>
    </source>
</evidence>
<evidence type="ECO:0000256" key="2">
    <source>
        <dbReference type="ARBA" id="ARBA00007749"/>
    </source>
</evidence>
<keyword evidence="3" id="KW-0479">Metal-binding</keyword>
<dbReference type="CDD" id="cd07729">
    <property type="entry name" value="AHL_lactonase_MBL-fold"/>
    <property type="match status" value="1"/>
</dbReference>
<reference evidence="7" key="1">
    <citation type="submission" date="2021-01" db="EMBL/GenBank/DDBJ databases">
        <title>Whole genome shotgun sequence of Sinosporangium siamense NBRC 109515.</title>
        <authorList>
            <person name="Komaki H."/>
            <person name="Tamura T."/>
        </authorList>
    </citation>
    <scope>NUCLEOTIDE SEQUENCE</scope>
    <source>
        <strain evidence="7">NBRC 109515</strain>
    </source>
</reference>
<protein>
    <submittedName>
        <fullName evidence="7">MBL fold metallo-hydrolase</fullName>
    </submittedName>
</protein>
<comment type="caution">
    <text evidence="7">The sequence shown here is derived from an EMBL/GenBank/DDBJ whole genome shotgun (WGS) entry which is preliminary data.</text>
</comment>
<dbReference type="SMART" id="SM00849">
    <property type="entry name" value="Lactamase_B"/>
    <property type="match status" value="1"/>
</dbReference>
<dbReference type="InterPro" id="IPR036866">
    <property type="entry name" value="RibonucZ/Hydroxyglut_hydro"/>
</dbReference>
<dbReference type="AlphaFoldDB" id="A0A919RN75"/>
<dbReference type="PANTHER" id="PTHR42978:SF7">
    <property type="entry name" value="METALLO-HYDROLASE RV2300C-RELATED"/>
    <property type="match status" value="1"/>
</dbReference>
<proteinExistence type="inferred from homology"/>
<dbReference type="Gene3D" id="3.60.15.10">
    <property type="entry name" value="Ribonuclease Z/Hydroxyacylglutathione hydrolase-like"/>
    <property type="match status" value="1"/>
</dbReference>
<keyword evidence="4" id="KW-0378">Hydrolase</keyword>
<evidence type="ECO:0000256" key="4">
    <source>
        <dbReference type="ARBA" id="ARBA00022801"/>
    </source>
</evidence>
<dbReference type="Pfam" id="PF00753">
    <property type="entry name" value="Lactamase_B"/>
    <property type="match status" value="1"/>
</dbReference>
<evidence type="ECO:0000256" key="5">
    <source>
        <dbReference type="ARBA" id="ARBA00022833"/>
    </source>
</evidence>
<dbReference type="EMBL" id="BOOW01000032">
    <property type="protein sequence ID" value="GII95079.1"/>
    <property type="molecule type" value="Genomic_DNA"/>
</dbReference>
<evidence type="ECO:0000259" key="6">
    <source>
        <dbReference type="SMART" id="SM00849"/>
    </source>
</evidence>
<dbReference type="SUPFAM" id="SSF56281">
    <property type="entry name" value="Metallo-hydrolase/oxidoreductase"/>
    <property type="match status" value="1"/>
</dbReference>
<dbReference type="Proteomes" id="UP000606172">
    <property type="component" value="Unassembled WGS sequence"/>
</dbReference>
<keyword evidence="8" id="KW-1185">Reference proteome</keyword>
<accession>A0A919RN75</accession>
<evidence type="ECO:0000256" key="1">
    <source>
        <dbReference type="ARBA" id="ARBA00001947"/>
    </source>
</evidence>
<comment type="cofactor">
    <cofactor evidence="1">
        <name>Zn(2+)</name>
        <dbReference type="ChEBI" id="CHEBI:29105"/>
    </cofactor>
</comment>
<dbReference type="InterPro" id="IPR001279">
    <property type="entry name" value="Metallo-B-lactamas"/>
</dbReference>
<dbReference type="RefSeq" id="WP_204030139.1">
    <property type="nucleotide sequence ID" value="NZ_BOOW01000032.1"/>
</dbReference>